<gene>
    <name evidence="1" type="ORF">Q31b_50780</name>
</gene>
<evidence type="ECO:0000313" key="1">
    <source>
        <dbReference type="EMBL" id="TWU35643.1"/>
    </source>
</evidence>
<comment type="caution">
    <text evidence="1">The sequence shown here is derived from an EMBL/GenBank/DDBJ whole genome shotgun (WGS) entry which is preliminary data.</text>
</comment>
<dbReference type="RefSeq" id="WP_146602187.1">
    <property type="nucleotide sequence ID" value="NZ_SJPY01000009.1"/>
</dbReference>
<sequence length="103" mass="11688">MAWRPERLFKTDELGHFAAQLGDFTFDPKSVMSTLTPDQTAASFPVVTLKGSGDIGRAWSRINVFLTISNNSNWPKQTWLTDQNLERTPNLLRWHSGRGPKKT</sequence>
<accession>A0A5C6DEJ7</accession>
<keyword evidence="2" id="KW-1185">Reference proteome</keyword>
<dbReference type="OrthoDB" id="287423at2"/>
<dbReference type="Proteomes" id="UP000315471">
    <property type="component" value="Unassembled WGS sequence"/>
</dbReference>
<dbReference type="EMBL" id="SJPY01000009">
    <property type="protein sequence ID" value="TWU35643.1"/>
    <property type="molecule type" value="Genomic_DNA"/>
</dbReference>
<reference evidence="1 2" key="1">
    <citation type="submission" date="2019-02" db="EMBL/GenBank/DDBJ databases">
        <title>Deep-cultivation of Planctomycetes and their phenomic and genomic characterization uncovers novel biology.</title>
        <authorList>
            <person name="Wiegand S."/>
            <person name="Jogler M."/>
            <person name="Boedeker C."/>
            <person name="Pinto D."/>
            <person name="Vollmers J."/>
            <person name="Rivas-Marin E."/>
            <person name="Kohn T."/>
            <person name="Peeters S.H."/>
            <person name="Heuer A."/>
            <person name="Rast P."/>
            <person name="Oberbeckmann S."/>
            <person name="Bunk B."/>
            <person name="Jeske O."/>
            <person name="Meyerdierks A."/>
            <person name="Storesund J.E."/>
            <person name="Kallscheuer N."/>
            <person name="Luecker S."/>
            <person name="Lage O.M."/>
            <person name="Pohl T."/>
            <person name="Merkel B.J."/>
            <person name="Hornburger P."/>
            <person name="Mueller R.-W."/>
            <person name="Bruemmer F."/>
            <person name="Labrenz M."/>
            <person name="Spormann A.M."/>
            <person name="Op Den Camp H."/>
            <person name="Overmann J."/>
            <person name="Amann R."/>
            <person name="Jetten M.S.M."/>
            <person name="Mascher T."/>
            <person name="Medema M.H."/>
            <person name="Devos D.P."/>
            <person name="Kaster A.-K."/>
            <person name="Ovreas L."/>
            <person name="Rohde M."/>
            <person name="Galperin M.Y."/>
            <person name="Jogler C."/>
        </authorList>
    </citation>
    <scope>NUCLEOTIDE SEQUENCE [LARGE SCALE GENOMIC DNA]</scope>
    <source>
        <strain evidence="1 2">Q31b</strain>
    </source>
</reference>
<name>A0A5C6DEJ7_9BACT</name>
<dbReference type="AlphaFoldDB" id="A0A5C6DEJ7"/>
<protein>
    <submittedName>
        <fullName evidence="1">Uncharacterized protein</fullName>
    </submittedName>
</protein>
<proteinExistence type="predicted"/>
<organism evidence="1 2">
    <name type="scientific">Novipirellula aureliae</name>
    <dbReference type="NCBI Taxonomy" id="2527966"/>
    <lineage>
        <taxon>Bacteria</taxon>
        <taxon>Pseudomonadati</taxon>
        <taxon>Planctomycetota</taxon>
        <taxon>Planctomycetia</taxon>
        <taxon>Pirellulales</taxon>
        <taxon>Pirellulaceae</taxon>
        <taxon>Novipirellula</taxon>
    </lineage>
</organism>
<evidence type="ECO:0000313" key="2">
    <source>
        <dbReference type="Proteomes" id="UP000315471"/>
    </source>
</evidence>